<name>A0A518AIE2_9BACT</name>
<feature type="domain" description="AB hydrolase-1" evidence="1">
    <location>
        <begin position="25"/>
        <end position="141"/>
    </location>
</feature>
<proteinExistence type="predicted"/>
<dbReference type="PANTHER" id="PTHR37946:SF1">
    <property type="entry name" value="SLL1969 PROTEIN"/>
    <property type="match status" value="1"/>
</dbReference>
<dbReference type="PANTHER" id="PTHR37946">
    <property type="entry name" value="SLL1969 PROTEIN"/>
    <property type="match status" value="1"/>
</dbReference>
<keyword evidence="2" id="KW-0378">Hydrolase</keyword>
<dbReference type="OrthoDB" id="556502at2"/>
<dbReference type="Gene3D" id="3.40.50.1820">
    <property type="entry name" value="alpha/beta hydrolase"/>
    <property type="match status" value="1"/>
</dbReference>
<evidence type="ECO:0000313" key="3">
    <source>
        <dbReference type="Proteomes" id="UP000315750"/>
    </source>
</evidence>
<dbReference type="Proteomes" id="UP000315750">
    <property type="component" value="Chromosome"/>
</dbReference>
<dbReference type="InterPro" id="IPR000073">
    <property type="entry name" value="AB_hydrolase_1"/>
</dbReference>
<keyword evidence="3" id="KW-1185">Reference proteome</keyword>
<sequence length="222" mass="24921">MLTELRSPSENEADLLHDDAVSRDLVVLTHGISSSKWFLLPLARRLRQQGFDTLLHSYFSLWGSNRQIGRRFARRLHRLAARYPDRTIHVVAHSMGSIVTRCALLERVPDSLGRIVMVGPPNRGSDVAQRISNSTGWLMPTLKELSDTPDSFVNQLPASVSPYDVGVVVASHDRVVRPECTTLDDLTDQVVLRGFHTGVLWRPETALHVGHFLRTGRFLAVE</sequence>
<dbReference type="GO" id="GO:0016787">
    <property type="term" value="F:hydrolase activity"/>
    <property type="evidence" value="ECO:0007669"/>
    <property type="project" value="UniProtKB-KW"/>
</dbReference>
<gene>
    <name evidence="2" type="ORF">Pan181_06850</name>
</gene>
<protein>
    <submittedName>
        <fullName evidence="2">Alpha/beta hydrolase family protein</fullName>
    </submittedName>
</protein>
<dbReference type="EMBL" id="CP036278">
    <property type="protein sequence ID" value="QDU54503.1"/>
    <property type="molecule type" value="Genomic_DNA"/>
</dbReference>
<dbReference type="AlphaFoldDB" id="A0A518AIE2"/>
<evidence type="ECO:0000259" key="1">
    <source>
        <dbReference type="Pfam" id="PF00561"/>
    </source>
</evidence>
<dbReference type="InterPro" id="IPR029058">
    <property type="entry name" value="AB_hydrolase_fold"/>
</dbReference>
<dbReference type="SUPFAM" id="SSF53474">
    <property type="entry name" value="alpha/beta-Hydrolases"/>
    <property type="match status" value="1"/>
</dbReference>
<dbReference type="Pfam" id="PF00561">
    <property type="entry name" value="Abhydrolase_1"/>
    <property type="match status" value="1"/>
</dbReference>
<dbReference type="RefSeq" id="WP_145245473.1">
    <property type="nucleotide sequence ID" value="NZ_CP036278.1"/>
</dbReference>
<reference evidence="2 3" key="1">
    <citation type="submission" date="2019-02" db="EMBL/GenBank/DDBJ databases">
        <title>Deep-cultivation of Planctomycetes and their phenomic and genomic characterization uncovers novel biology.</title>
        <authorList>
            <person name="Wiegand S."/>
            <person name="Jogler M."/>
            <person name="Boedeker C."/>
            <person name="Pinto D."/>
            <person name="Vollmers J."/>
            <person name="Rivas-Marin E."/>
            <person name="Kohn T."/>
            <person name="Peeters S.H."/>
            <person name="Heuer A."/>
            <person name="Rast P."/>
            <person name="Oberbeckmann S."/>
            <person name="Bunk B."/>
            <person name="Jeske O."/>
            <person name="Meyerdierks A."/>
            <person name="Storesund J.E."/>
            <person name="Kallscheuer N."/>
            <person name="Luecker S."/>
            <person name="Lage O.M."/>
            <person name="Pohl T."/>
            <person name="Merkel B.J."/>
            <person name="Hornburger P."/>
            <person name="Mueller R.-W."/>
            <person name="Bruemmer F."/>
            <person name="Labrenz M."/>
            <person name="Spormann A.M."/>
            <person name="Op den Camp H."/>
            <person name="Overmann J."/>
            <person name="Amann R."/>
            <person name="Jetten M.S.M."/>
            <person name="Mascher T."/>
            <person name="Medema M.H."/>
            <person name="Devos D.P."/>
            <person name="Kaster A.-K."/>
            <person name="Ovreas L."/>
            <person name="Rohde M."/>
            <person name="Galperin M.Y."/>
            <person name="Jogler C."/>
        </authorList>
    </citation>
    <scope>NUCLEOTIDE SEQUENCE [LARGE SCALE GENOMIC DNA]</scope>
    <source>
        <strain evidence="2 3">Pan181</strain>
    </source>
</reference>
<organism evidence="2 3">
    <name type="scientific">Aeoliella mucimassa</name>
    <dbReference type="NCBI Taxonomy" id="2527972"/>
    <lineage>
        <taxon>Bacteria</taxon>
        <taxon>Pseudomonadati</taxon>
        <taxon>Planctomycetota</taxon>
        <taxon>Planctomycetia</taxon>
        <taxon>Pirellulales</taxon>
        <taxon>Lacipirellulaceae</taxon>
        <taxon>Aeoliella</taxon>
    </lineage>
</organism>
<evidence type="ECO:0000313" key="2">
    <source>
        <dbReference type="EMBL" id="QDU54503.1"/>
    </source>
</evidence>
<accession>A0A518AIE2</accession>
<dbReference type="KEGG" id="amuc:Pan181_06850"/>